<feature type="region of interest" description="Disordered" evidence="1">
    <location>
        <begin position="167"/>
        <end position="194"/>
    </location>
</feature>
<reference evidence="2 3" key="1">
    <citation type="submission" date="2014-06" db="EMBL/GenBank/DDBJ databases">
        <authorList>
            <person name="Swart Estienne"/>
        </authorList>
    </citation>
    <scope>NUCLEOTIDE SEQUENCE [LARGE SCALE GENOMIC DNA]</scope>
    <source>
        <strain evidence="2 3">130c</strain>
    </source>
</reference>
<feature type="compositionally biased region" description="Basic and acidic residues" evidence="1">
    <location>
        <begin position="368"/>
        <end position="382"/>
    </location>
</feature>
<feature type="compositionally biased region" description="Polar residues" evidence="1">
    <location>
        <begin position="251"/>
        <end position="263"/>
    </location>
</feature>
<feature type="region of interest" description="Disordered" evidence="1">
    <location>
        <begin position="726"/>
        <end position="750"/>
    </location>
</feature>
<feature type="compositionally biased region" description="Low complexity" evidence="1">
    <location>
        <begin position="264"/>
        <end position="297"/>
    </location>
</feature>
<keyword evidence="3" id="KW-1185">Reference proteome</keyword>
<dbReference type="Proteomes" id="UP000039865">
    <property type="component" value="Unassembled WGS sequence"/>
</dbReference>
<name>A0A078A7U4_STYLE</name>
<evidence type="ECO:0000313" key="3">
    <source>
        <dbReference type="Proteomes" id="UP000039865"/>
    </source>
</evidence>
<organism evidence="2 3">
    <name type="scientific">Stylonychia lemnae</name>
    <name type="common">Ciliate</name>
    <dbReference type="NCBI Taxonomy" id="5949"/>
    <lineage>
        <taxon>Eukaryota</taxon>
        <taxon>Sar</taxon>
        <taxon>Alveolata</taxon>
        <taxon>Ciliophora</taxon>
        <taxon>Intramacronucleata</taxon>
        <taxon>Spirotrichea</taxon>
        <taxon>Stichotrichia</taxon>
        <taxon>Sporadotrichida</taxon>
        <taxon>Oxytrichidae</taxon>
        <taxon>Stylonychinae</taxon>
        <taxon>Stylonychia</taxon>
    </lineage>
</organism>
<feature type="compositionally biased region" description="Low complexity" evidence="1">
    <location>
        <begin position="181"/>
        <end position="194"/>
    </location>
</feature>
<feature type="region of interest" description="Disordered" evidence="1">
    <location>
        <begin position="251"/>
        <end position="325"/>
    </location>
</feature>
<dbReference type="EMBL" id="CCKQ01007003">
    <property type="protein sequence ID" value="CDW78330.1"/>
    <property type="molecule type" value="Genomic_DNA"/>
</dbReference>
<feature type="region of interest" description="Disordered" evidence="1">
    <location>
        <begin position="501"/>
        <end position="523"/>
    </location>
</feature>
<feature type="compositionally biased region" description="Low complexity" evidence="1">
    <location>
        <begin position="726"/>
        <end position="742"/>
    </location>
</feature>
<gene>
    <name evidence="2" type="primary">Contig18618.g19779</name>
    <name evidence="2" type="ORF">STYLEM_7306</name>
</gene>
<dbReference type="AlphaFoldDB" id="A0A078A7U4"/>
<dbReference type="InParanoid" id="A0A078A7U4"/>
<evidence type="ECO:0000256" key="1">
    <source>
        <dbReference type="SAM" id="MobiDB-lite"/>
    </source>
</evidence>
<proteinExistence type="predicted"/>
<feature type="compositionally biased region" description="Basic and acidic residues" evidence="1">
    <location>
        <begin position="168"/>
        <end position="180"/>
    </location>
</feature>
<protein>
    <submittedName>
        <fullName evidence="2">Uncharacterized protein</fullName>
    </submittedName>
</protein>
<accession>A0A078A7U4</accession>
<evidence type="ECO:0000313" key="2">
    <source>
        <dbReference type="EMBL" id="CDW78330.1"/>
    </source>
</evidence>
<feature type="compositionally biased region" description="Acidic residues" evidence="1">
    <location>
        <begin position="505"/>
        <end position="514"/>
    </location>
</feature>
<feature type="region of interest" description="Disordered" evidence="1">
    <location>
        <begin position="343"/>
        <end position="383"/>
    </location>
</feature>
<sequence length="810" mass="91787">MQFLKLCCWKDALRADIELGGIKKRNNGEPQLVLNVSITYGSIRSNTDFLYLQPQKDPNQARQELKSITNTSTASSQVPRFHDNLGLRDRDNIPKRLKDVKQERVILIEKDTNLCDNIGHGYIDLQTQKGNYKVYYLRIENEQRILSNSRLEVIGESVMFTLDQLNSESDKSRDKLREQSSSEQQKSYEESYSYTNQDSYNLVKRQLQGSPNSYAESSLDSAVLMRQIQSNPVANSYSQSMLSSDQTKLIGQNSQYDGDSGSISYQHQSNQYDNQQSSNSQFYSEGNSRQSQNQSQSIIVKKDADDSLLYSKSNQSKSKHRRGQNMQFVLEDLSNQNIARRINQKQQNQGQGSNLSIRKRIAPSGKENLTEIRPKRGGENMDQKPYSLTAASLMKKKNLFGGPSRNFQNMLTEEDDLDVRYVDNIDSIAPLQYYPQTKTYFKCSIYSPSNRLFTVNEEVNSTQSDLGDFTQSHIVNGLRVSGLLFSQKKAQQVSDRIIDENQKIEEEENDDEDPGNLSEGMILPQTPTPKIIQQMKNHNLNDEISAKISNGISGTHTRTSSTKAQSLRGSIHLQKPLGSHFSSITSLHPPITNNSIKNIEKIDKQLLNKFLRETFSGVLPQESGIQRFKREKNGDSIDDLNDDVQKYIQPMPSSFVVQGESDFLLKGQTFGQQKQSDPVISYGGPEASIKQRKKSIESIGKLSRGSQKKKNLLSVEKTLIKIPQAVGSRKSSNHVSSNGSVNDKSEQSPETYYDEENRKVFIIQNNFEQGQQVQHCIKWEENTDLKLVGRAIDDVITKVKKLASPQKLQL</sequence>